<dbReference type="Proteomes" id="UP000694865">
    <property type="component" value="Unplaced"/>
</dbReference>
<evidence type="ECO:0000313" key="2">
    <source>
        <dbReference type="Proteomes" id="UP000694865"/>
    </source>
</evidence>
<dbReference type="InterPro" id="IPR016024">
    <property type="entry name" value="ARM-type_fold"/>
</dbReference>
<evidence type="ECO:0000256" key="1">
    <source>
        <dbReference type="SAM" id="MobiDB-lite"/>
    </source>
</evidence>
<feature type="compositionally biased region" description="Polar residues" evidence="1">
    <location>
        <begin position="1183"/>
        <end position="1200"/>
    </location>
</feature>
<dbReference type="SUPFAM" id="SSF48371">
    <property type="entry name" value="ARM repeat"/>
    <property type="match status" value="1"/>
</dbReference>
<feature type="region of interest" description="Disordered" evidence="1">
    <location>
        <begin position="1183"/>
        <end position="1229"/>
    </location>
</feature>
<dbReference type="Gene3D" id="1.25.10.10">
    <property type="entry name" value="Leucine-rich Repeat Variant"/>
    <property type="match status" value="1"/>
</dbReference>
<reference evidence="3" key="1">
    <citation type="submission" date="2025-08" db="UniProtKB">
        <authorList>
            <consortium name="RefSeq"/>
        </authorList>
    </citation>
    <scope>IDENTIFICATION</scope>
    <source>
        <tissue evidence="3">Testes</tissue>
    </source>
</reference>
<dbReference type="PANTHER" id="PTHR36910:SF8">
    <property type="match status" value="1"/>
</dbReference>
<name>A0ABM0MYU5_SACKO</name>
<sequence>METPLKDLIIATSTSCEVDALGSLEKQLIPDKGNLSIEDLEQEWLELASSTLGDDSSSINPFPEKQPEKLLTNVEDLKRFTLYLFERRYGWSEALNDEVKVEYVHGLGSQVTSLNTEEDVKLKGRLNDLLDDFLKWYLCQPLSQPLLESLKYTVTEANNLPVVRNQTMIHVMEWLKVNAHDTTRISDNLDLIKDLMVTGITDIWSAIRNACVARLSPIIEHLKISQMKAFFDALSKICLNKESTWQSVEGAVKALNVIIRRFQWIGFHPSLIGPDSDKDVYYLKFGREELTQLPDFITSNIHSIIFPLLEHPQLSIRENSIKAFSSFLSRCDFKEALSSFQEVVSLLCKGAILEYKSDNIVSSALNDLPHLAVMRPDYKFLDAYHAEGLLGVCIFLVKVRHYLGGKGLIGFLWEGLLGVCIFLVKQISPGYLLPQWPLYFSTFSLYLSHPASTVRQATSAVFKYIVAKDSNNPSLLKLVLQGLCAEWSIDMLLLTQQVNYRSFYKSVVGADSSDHEEKLLPIARRRSSESHDSARENDSTSPSQGLLSKTRRLSIKKVNTLVGSGDQAYTTADGIIARSWEWREGRLFAYELIIKFLIINHIHYLFPSYALPPHKFDGMASTDDTLTTSHQNRMIDSRQGTRSQSHGAATLHKVFQTAKTQLQCSVSSPLNPIKRHYTYFTKQGEQKVSAKLEFLATATSLLNQTKRMDGTQIALGSETAADYRCLHSPLKGNVSERSLDNSSDVELLKHCLCSAKTGTSTEDITVPEWISVVECECLANILKTLLLQTVECLADTRWELRRMGQQTLPLITECIRWYNMYILKSLWDKYLVNETTLICYGSCIALKFSINHAVRLVHFLEQPPASWKDPGACRQIALSIVDVVRDGLANWMRPVHQLIHRPNFDKLTVVAMETVMLAHSCFPHHVPDKSMEELTILNVYKKLFVHAHRDHLLAEQLKSTLDSQPLQIALEGFLNCCLRDDMSETYPQQVEKYTVTETYPWLPHFLRCCDVEHAVGILPILVHHLGYYCEGLDVCRSLIEGIHILLMMTGEYLHKHCQVKPTGDMALNYDLAVMELCNLIKFKTLELPLVRQILDLFYSLSVYVNGTDHLNKVFEVITSRLDLVFAIGSDPSPFRPDSENYGGASSNLVILSNDIPVSPVEVKDDMSDEEDKEPDAVIQESLVLNTSNNSGQTPVMTNATPEGRGLSPATGDVDSESDSDWDSWEDEEEDQTALTCVFAEFLDRIQALYSKRPNGGKYSEFHEELMKSGETEKKLINSLLDKV</sequence>
<organism evidence="2 3">
    <name type="scientific">Saccoglossus kowalevskii</name>
    <name type="common">Acorn worm</name>
    <dbReference type="NCBI Taxonomy" id="10224"/>
    <lineage>
        <taxon>Eukaryota</taxon>
        <taxon>Metazoa</taxon>
        <taxon>Hemichordata</taxon>
        <taxon>Enteropneusta</taxon>
        <taxon>Harrimaniidae</taxon>
        <taxon>Saccoglossus</taxon>
    </lineage>
</organism>
<dbReference type="RefSeq" id="XP_006825186.1">
    <property type="nucleotide sequence ID" value="XM_006825123.1"/>
</dbReference>
<feature type="compositionally biased region" description="Basic and acidic residues" evidence="1">
    <location>
        <begin position="526"/>
        <end position="538"/>
    </location>
</feature>
<dbReference type="PANTHER" id="PTHR36910">
    <property type="match status" value="1"/>
</dbReference>
<keyword evidence="2" id="KW-1185">Reference proteome</keyword>
<proteinExistence type="predicted"/>
<feature type="compositionally biased region" description="Acidic residues" evidence="1">
    <location>
        <begin position="1213"/>
        <end position="1229"/>
    </location>
</feature>
<accession>A0ABM0MYU5</accession>
<gene>
    <name evidence="3" type="primary">LOC102802136</name>
</gene>
<dbReference type="InterPro" id="IPR011989">
    <property type="entry name" value="ARM-like"/>
</dbReference>
<evidence type="ECO:0000313" key="3">
    <source>
        <dbReference type="RefSeq" id="XP_006825186.1"/>
    </source>
</evidence>
<dbReference type="GeneID" id="102802136"/>
<feature type="region of interest" description="Disordered" evidence="1">
    <location>
        <begin position="525"/>
        <end position="547"/>
    </location>
</feature>
<protein>
    <submittedName>
        <fullName evidence="3">Uncharacterized protein LOC102802136</fullName>
    </submittedName>
</protein>